<evidence type="ECO:0008006" key="4">
    <source>
        <dbReference type="Google" id="ProtNLM"/>
    </source>
</evidence>
<keyword evidence="1" id="KW-0812">Transmembrane</keyword>
<organism evidence="2 3">
    <name type="scientific">Jeotgalibacillus campisalis</name>
    <dbReference type="NCBI Taxonomy" id="220754"/>
    <lineage>
        <taxon>Bacteria</taxon>
        <taxon>Bacillati</taxon>
        <taxon>Bacillota</taxon>
        <taxon>Bacilli</taxon>
        <taxon>Bacillales</taxon>
        <taxon>Caryophanaceae</taxon>
        <taxon>Jeotgalibacillus</taxon>
    </lineage>
</organism>
<name>A0A0C2VVA3_9BACL</name>
<gene>
    <name evidence="2" type="ORF">KR50_13820</name>
</gene>
<accession>A0A0C2VVA3</accession>
<keyword evidence="1" id="KW-0472">Membrane</keyword>
<feature type="transmembrane region" description="Helical" evidence="1">
    <location>
        <begin position="47"/>
        <end position="70"/>
    </location>
</feature>
<evidence type="ECO:0000313" key="2">
    <source>
        <dbReference type="EMBL" id="KIL48346.1"/>
    </source>
</evidence>
<proteinExistence type="predicted"/>
<sequence>MNQKIFDKKFLSVLVLSVIIVFIIIPIIFNFIFLFPTPWTKGTTSDWFTFFSGLGGGLIGGIFTYIAIIYSLNSNKNERVAIKNKLSIKIIMDSLNYLEKIHTEVSNVQLLFEEETVKEMDNQFERQLEVQQGIQIFEGKIEVLEIDDLKERIELIVKYSDLLKERLLDTYLELNYLEQDINKYCFDGYHLLDMYITYFEGITDNNDFTKKEFLYTFISSYDNVGFKGAIEEMNKLAFDVLYPKYIKNDDYIGDFIRENIQPHIRG</sequence>
<keyword evidence="3" id="KW-1185">Reference proteome</keyword>
<dbReference type="EMBL" id="JXRR01000013">
    <property type="protein sequence ID" value="KIL48346.1"/>
    <property type="molecule type" value="Genomic_DNA"/>
</dbReference>
<dbReference type="Proteomes" id="UP000031972">
    <property type="component" value="Unassembled WGS sequence"/>
</dbReference>
<comment type="caution">
    <text evidence="2">The sequence shown here is derived from an EMBL/GenBank/DDBJ whole genome shotgun (WGS) entry which is preliminary data.</text>
</comment>
<protein>
    <recommendedName>
        <fullName evidence="4">Phage abortive infection protein</fullName>
    </recommendedName>
</protein>
<keyword evidence="1" id="KW-1133">Transmembrane helix</keyword>
<evidence type="ECO:0000256" key="1">
    <source>
        <dbReference type="SAM" id="Phobius"/>
    </source>
</evidence>
<evidence type="ECO:0000313" key="3">
    <source>
        <dbReference type="Proteomes" id="UP000031972"/>
    </source>
</evidence>
<dbReference type="AlphaFoldDB" id="A0A0C2VVA3"/>
<dbReference type="RefSeq" id="WP_041056441.1">
    <property type="nucleotide sequence ID" value="NZ_JXRR01000013.1"/>
</dbReference>
<reference evidence="2 3" key="1">
    <citation type="submission" date="2015-01" db="EMBL/GenBank/DDBJ databases">
        <title>Jeotgalibacillus campisalis genome sequencing.</title>
        <authorList>
            <person name="Goh K.M."/>
            <person name="Chan K.-G."/>
            <person name="Yaakop A.S."/>
            <person name="Ee R."/>
            <person name="Gan H.M."/>
            <person name="Chan C.S."/>
        </authorList>
    </citation>
    <scope>NUCLEOTIDE SEQUENCE [LARGE SCALE GENOMIC DNA]</scope>
    <source>
        <strain evidence="2 3">SF-57</strain>
    </source>
</reference>
<feature type="transmembrane region" description="Helical" evidence="1">
    <location>
        <begin position="12"/>
        <end position="35"/>
    </location>
</feature>
<dbReference type="PATRIC" id="fig|220754.4.peg.1407"/>